<evidence type="ECO:0000313" key="1">
    <source>
        <dbReference type="EMBL" id="ELT90225.1"/>
    </source>
</evidence>
<name>R7TGI3_CAPTE</name>
<gene>
    <name evidence="1" type="ORF">CAPTEDRAFT_201999</name>
</gene>
<sequence length="661" mass="75437">MTTPPRTALVVPDNGSSVDDNCDQLECGVGAEEAGQTTPFPSKFLVEYTDDEDEGDKPLVISEGDSIVIPESNEDRDACHYGEDRDMDCTSDAGLDVGDRGDSADATHQCSGYTCNQPGFHFRESSSCKERADDKGMREIGVKRKMVMADFNPHMLTDADHAEVLLIQAQEKTQQALRLIKASIDAVVLENMPVHGRCKGLSVAAQREAYEEQEARWKATMDFVRRHTGELDMSLWGLDSVIGFLLGEAHLSLHQKDMHFDYNRRYRRGAPWTMARRKAWIDKVGTYKCVWQPYMLDRATLTAELMMICNKAGLSRYMWHRTINDFDALFEDLLSNVPKHLFPPRADDEDAFLDDSYRDTNRRLTWRLRVVAFAILYQAQPSRLIPVLSFSYLAKCVRYFSCRRKRTDEAMPDCPSEDRDYHARDTVRVFVDRVRSEMSAEEAEIMEDAERMLEQDASDVPDIKCIARLIEETFRATRYHCINMARVPTIADVADEVMSMTGSRNALVPVEVILAMYAMKGHHDELAYGSNQEDVHQHYIFPCKAQIAAGIVAVGRVRIGPVLGRELAPWDEMCIKNTGFDRDTIQPIAHRMHELTCSHPRVPYTWKDMMAVLLQRPKSVLDYGEQTEEAMCTAPDFLRVNTDEDTSDYFVMRYVPHARHF</sequence>
<organism evidence="1">
    <name type="scientific">Capitella teleta</name>
    <name type="common">Polychaete worm</name>
    <dbReference type="NCBI Taxonomy" id="283909"/>
    <lineage>
        <taxon>Eukaryota</taxon>
        <taxon>Metazoa</taxon>
        <taxon>Spiralia</taxon>
        <taxon>Lophotrochozoa</taxon>
        <taxon>Annelida</taxon>
        <taxon>Polychaeta</taxon>
        <taxon>Sedentaria</taxon>
        <taxon>Scolecida</taxon>
        <taxon>Capitellidae</taxon>
        <taxon>Capitella</taxon>
    </lineage>
</organism>
<dbReference type="EMBL" id="KB311008">
    <property type="protein sequence ID" value="ELT90225.1"/>
    <property type="molecule type" value="Genomic_DNA"/>
</dbReference>
<proteinExistence type="predicted"/>
<dbReference type="EMBL" id="AMQN01014495">
    <property type="status" value="NOT_ANNOTATED_CDS"/>
    <property type="molecule type" value="Genomic_DNA"/>
</dbReference>
<accession>R7TGI3</accession>
<protein>
    <submittedName>
        <fullName evidence="1 2">Uncharacterized protein</fullName>
    </submittedName>
</protein>
<dbReference type="HOGENOM" id="CLU_415186_0_0_1"/>
<reference evidence="3" key="1">
    <citation type="submission" date="2012-12" db="EMBL/GenBank/DDBJ databases">
        <authorList>
            <person name="Hellsten U."/>
            <person name="Grimwood J."/>
            <person name="Chapman J.A."/>
            <person name="Shapiro H."/>
            <person name="Aerts A."/>
            <person name="Otillar R.P."/>
            <person name="Terry A.Y."/>
            <person name="Boore J.L."/>
            <person name="Simakov O."/>
            <person name="Marletaz F."/>
            <person name="Cho S.-J."/>
            <person name="Edsinger-Gonzales E."/>
            <person name="Havlak P."/>
            <person name="Kuo D.-H."/>
            <person name="Larsson T."/>
            <person name="Lv J."/>
            <person name="Arendt D."/>
            <person name="Savage R."/>
            <person name="Osoegawa K."/>
            <person name="de Jong P."/>
            <person name="Lindberg D.R."/>
            <person name="Seaver E.C."/>
            <person name="Weisblat D.A."/>
            <person name="Putnam N.H."/>
            <person name="Grigoriev I.V."/>
            <person name="Rokhsar D.S."/>
        </authorList>
    </citation>
    <scope>NUCLEOTIDE SEQUENCE</scope>
    <source>
        <strain evidence="3">I ESC-2004</strain>
    </source>
</reference>
<dbReference type="Proteomes" id="UP000014760">
    <property type="component" value="Unassembled WGS sequence"/>
</dbReference>
<dbReference type="AlphaFoldDB" id="R7TGI3"/>
<dbReference type="EnsemblMetazoa" id="CapteT201999">
    <property type="protein sequence ID" value="CapteP201999"/>
    <property type="gene ID" value="CapteG201999"/>
</dbReference>
<keyword evidence="3" id="KW-1185">Reference proteome</keyword>
<evidence type="ECO:0000313" key="3">
    <source>
        <dbReference type="Proteomes" id="UP000014760"/>
    </source>
</evidence>
<reference evidence="2" key="3">
    <citation type="submission" date="2015-06" db="UniProtKB">
        <authorList>
            <consortium name="EnsemblMetazoa"/>
        </authorList>
    </citation>
    <scope>IDENTIFICATION</scope>
</reference>
<evidence type="ECO:0000313" key="2">
    <source>
        <dbReference type="EnsemblMetazoa" id="CapteP201999"/>
    </source>
</evidence>
<reference evidence="1 3" key="2">
    <citation type="journal article" date="2013" name="Nature">
        <title>Insights into bilaterian evolution from three spiralian genomes.</title>
        <authorList>
            <person name="Simakov O."/>
            <person name="Marletaz F."/>
            <person name="Cho S.J."/>
            <person name="Edsinger-Gonzales E."/>
            <person name="Havlak P."/>
            <person name="Hellsten U."/>
            <person name="Kuo D.H."/>
            <person name="Larsson T."/>
            <person name="Lv J."/>
            <person name="Arendt D."/>
            <person name="Savage R."/>
            <person name="Osoegawa K."/>
            <person name="de Jong P."/>
            <person name="Grimwood J."/>
            <person name="Chapman J.A."/>
            <person name="Shapiro H."/>
            <person name="Aerts A."/>
            <person name="Otillar R.P."/>
            <person name="Terry A.Y."/>
            <person name="Boore J.L."/>
            <person name="Grigoriev I.V."/>
            <person name="Lindberg D.R."/>
            <person name="Seaver E.C."/>
            <person name="Weisblat D.A."/>
            <person name="Putnam N.H."/>
            <person name="Rokhsar D.S."/>
        </authorList>
    </citation>
    <scope>NUCLEOTIDE SEQUENCE</scope>
    <source>
        <strain evidence="1 3">I ESC-2004</strain>
    </source>
</reference>